<proteinExistence type="predicted"/>
<gene>
    <name evidence="2" type="ORF">BXY39_2868</name>
</gene>
<dbReference type="EMBL" id="REFR01000013">
    <property type="protein sequence ID" value="RMB04599.1"/>
    <property type="molecule type" value="Genomic_DNA"/>
</dbReference>
<dbReference type="OrthoDB" id="5951444at2"/>
<dbReference type="InterPro" id="IPR014922">
    <property type="entry name" value="YdhG-like"/>
</dbReference>
<dbReference type="RefSeq" id="WP_121939521.1">
    <property type="nucleotide sequence ID" value="NZ_REFR01000013.1"/>
</dbReference>
<evidence type="ECO:0000313" key="3">
    <source>
        <dbReference type="Proteomes" id="UP000271227"/>
    </source>
</evidence>
<sequence>MAKTENKTKPTAVDPADFVASVAHPQRREDGLTLLEFFQRVTGLKPRMWGPGIVGYGRYHYKYDSGREGDFMLTGFSPRKTALSIYVLPGYRDMSDKLARLGKHKLGKSCLYINKLADVDMAVLEDIILDGLAHMRAHYQTWDE</sequence>
<reference evidence="2 3" key="1">
    <citation type="submission" date="2018-10" db="EMBL/GenBank/DDBJ databases">
        <title>Genomic Encyclopedia of Archaeal and Bacterial Type Strains, Phase II (KMG-II): from individual species to whole genera.</title>
        <authorList>
            <person name="Goeker M."/>
        </authorList>
    </citation>
    <scope>NUCLEOTIDE SEQUENCE [LARGE SCALE GENOMIC DNA]</scope>
    <source>
        <strain evidence="2 3">DSM 25217</strain>
    </source>
</reference>
<dbReference type="SUPFAM" id="SSF159888">
    <property type="entry name" value="YdhG-like"/>
    <property type="match status" value="1"/>
</dbReference>
<dbReference type="Pfam" id="PF08818">
    <property type="entry name" value="DUF1801"/>
    <property type="match status" value="1"/>
</dbReference>
<keyword evidence="3" id="KW-1185">Reference proteome</keyword>
<organism evidence="2 3">
    <name type="scientific">Eilatimonas milleporae</name>
    <dbReference type="NCBI Taxonomy" id="911205"/>
    <lineage>
        <taxon>Bacteria</taxon>
        <taxon>Pseudomonadati</taxon>
        <taxon>Pseudomonadota</taxon>
        <taxon>Alphaproteobacteria</taxon>
        <taxon>Kordiimonadales</taxon>
        <taxon>Kordiimonadaceae</taxon>
        <taxon>Eilatimonas</taxon>
    </lineage>
</organism>
<protein>
    <submittedName>
        <fullName evidence="2">Uncharacterized protein DUF1801</fullName>
    </submittedName>
</protein>
<comment type="caution">
    <text evidence="2">The sequence shown here is derived from an EMBL/GenBank/DDBJ whole genome shotgun (WGS) entry which is preliminary data.</text>
</comment>
<evidence type="ECO:0000313" key="2">
    <source>
        <dbReference type="EMBL" id="RMB04599.1"/>
    </source>
</evidence>
<evidence type="ECO:0000259" key="1">
    <source>
        <dbReference type="Pfam" id="PF08818"/>
    </source>
</evidence>
<dbReference type="InParanoid" id="A0A3M0CC59"/>
<feature type="domain" description="YdhG-like" evidence="1">
    <location>
        <begin position="27"/>
        <end position="128"/>
    </location>
</feature>
<accession>A0A3M0CC59</accession>
<name>A0A3M0CC59_9PROT</name>
<dbReference type="AlphaFoldDB" id="A0A3M0CC59"/>
<dbReference type="Proteomes" id="UP000271227">
    <property type="component" value="Unassembled WGS sequence"/>
</dbReference>